<dbReference type="InterPro" id="IPR003728">
    <property type="entry name" value="Ribosome_maturation_RimP"/>
</dbReference>
<feature type="domain" description="Ribosome maturation factor RimP C-terminal" evidence="5">
    <location>
        <begin position="80"/>
        <end position="145"/>
    </location>
</feature>
<dbReference type="Pfam" id="PF02576">
    <property type="entry name" value="RimP_N"/>
    <property type="match status" value="1"/>
</dbReference>
<gene>
    <name evidence="3 6" type="primary">rimP</name>
    <name evidence="6" type="ORF">LIN78_00360</name>
</gene>
<dbReference type="InterPro" id="IPR028989">
    <property type="entry name" value="RimP_N"/>
</dbReference>
<accession>A0ABS8D1D8</accession>
<dbReference type="SUPFAM" id="SSF74942">
    <property type="entry name" value="YhbC-like, C-terminal domain"/>
    <property type="match status" value="1"/>
</dbReference>
<dbReference type="RefSeq" id="WP_227177360.1">
    <property type="nucleotide sequence ID" value="NZ_JAJBZT010000001.1"/>
</dbReference>
<reference evidence="6" key="1">
    <citation type="submission" date="2021-10" db="EMBL/GenBank/DDBJ databases">
        <title>The complete genome sequence of Leeia sp. TBRC 13508.</title>
        <authorList>
            <person name="Charoenyingcharoen P."/>
            <person name="Yukphan P."/>
        </authorList>
    </citation>
    <scope>NUCLEOTIDE SEQUENCE</scope>
    <source>
        <strain evidence="6">TBRC 13508</strain>
    </source>
</reference>
<comment type="subcellular location">
    <subcellularLocation>
        <location evidence="3">Cytoplasm</location>
    </subcellularLocation>
</comment>
<dbReference type="Proteomes" id="UP001165395">
    <property type="component" value="Unassembled WGS sequence"/>
</dbReference>
<proteinExistence type="inferred from homology"/>
<evidence type="ECO:0000259" key="5">
    <source>
        <dbReference type="Pfam" id="PF17384"/>
    </source>
</evidence>
<dbReference type="InterPro" id="IPR035956">
    <property type="entry name" value="RimP_N_sf"/>
</dbReference>
<comment type="function">
    <text evidence="3">Required for maturation of 30S ribosomal subunits.</text>
</comment>
<dbReference type="Gene3D" id="2.30.30.180">
    <property type="entry name" value="Ribosome maturation factor RimP, C-terminal domain"/>
    <property type="match status" value="1"/>
</dbReference>
<dbReference type="Gene3D" id="3.30.300.70">
    <property type="entry name" value="RimP-like superfamily, N-terminal"/>
    <property type="match status" value="1"/>
</dbReference>
<dbReference type="InterPro" id="IPR028998">
    <property type="entry name" value="RimP_C"/>
</dbReference>
<evidence type="ECO:0000313" key="6">
    <source>
        <dbReference type="EMBL" id="MCB6182007.1"/>
    </source>
</evidence>
<evidence type="ECO:0000256" key="1">
    <source>
        <dbReference type="ARBA" id="ARBA00022490"/>
    </source>
</evidence>
<comment type="similarity">
    <text evidence="3">Belongs to the RimP family.</text>
</comment>
<dbReference type="HAMAP" id="MF_01077">
    <property type="entry name" value="RimP"/>
    <property type="match status" value="1"/>
</dbReference>
<sequence>MDVRQLIESTLSGMGYELVDMQATPRGGMQLFIDRLDHSSGGVTIDDCVKVSNHLSNLFLVENVSYERLEVSSPGLDRLLNKPTDFERFAGKKIKVKLRVAVENHKKVVGYLQGLKDDVLTVTVDGKDWNLPMQQVDKVRLEPDF</sequence>
<dbReference type="NCBIfam" id="NF000929">
    <property type="entry name" value="PRK00092.2-1"/>
    <property type="match status" value="1"/>
</dbReference>
<evidence type="ECO:0000313" key="7">
    <source>
        <dbReference type="Proteomes" id="UP001165395"/>
    </source>
</evidence>
<organism evidence="6 7">
    <name type="scientific">Leeia speluncae</name>
    <dbReference type="NCBI Taxonomy" id="2884804"/>
    <lineage>
        <taxon>Bacteria</taxon>
        <taxon>Pseudomonadati</taxon>
        <taxon>Pseudomonadota</taxon>
        <taxon>Betaproteobacteria</taxon>
        <taxon>Neisseriales</taxon>
        <taxon>Leeiaceae</taxon>
        <taxon>Leeia</taxon>
    </lineage>
</organism>
<dbReference type="EMBL" id="JAJBZT010000001">
    <property type="protein sequence ID" value="MCB6182007.1"/>
    <property type="molecule type" value="Genomic_DNA"/>
</dbReference>
<name>A0ABS8D1D8_9NEIS</name>
<dbReference type="CDD" id="cd01734">
    <property type="entry name" value="YlxS_C"/>
    <property type="match status" value="1"/>
</dbReference>
<dbReference type="PANTHER" id="PTHR33867">
    <property type="entry name" value="RIBOSOME MATURATION FACTOR RIMP"/>
    <property type="match status" value="1"/>
</dbReference>
<keyword evidence="1 3" id="KW-0963">Cytoplasm</keyword>
<keyword evidence="7" id="KW-1185">Reference proteome</keyword>
<dbReference type="InterPro" id="IPR036847">
    <property type="entry name" value="RimP_C_sf"/>
</dbReference>
<evidence type="ECO:0000256" key="2">
    <source>
        <dbReference type="ARBA" id="ARBA00022517"/>
    </source>
</evidence>
<dbReference type="PANTHER" id="PTHR33867:SF1">
    <property type="entry name" value="RIBOSOME MATURATION FACTOR RIMP"/>
    <property type="match status" value="1"/>
</dbReference>
<evidence type="ECO:0000259" key="4">
    <source>
        <dbReference type="Pfam" id="PF02576"/>
    </source>
</evidence>
<protein>
    <recommendedName>
        <fullName evidence="3">Ribosome maturation factor RimP</fullName>
    </recommendedName>
</protein>
<keyword evidence="2 3" id="KW-0690">Ribosome biogenesis</keyword>
<dbReference type="Pfam" id="PF17384">
    <property type="entry name" value="DUF150_C"/>
    <property type="match status" value="1"/>
</dbReference>
<evidence type="ECO:0000256" key="3">
    <source>
        <dbReference type="HAMAP-Rule" id="MF_01077"/>
    </source>
</evidence>
<comment type="caution">
    <text evidence="6">The sequence shown here is derived from an EMBL/GenBank/DDBJ whole genome shotgun (WGS) entry which is preliminary data.</text>
</comment>
<feature type="domain" description="Ribosome maturation factor RimP N-terminal" evidence="4">
    <location>
        <begin position="6"/>
        <end position="77"/>
    </location>
</feature>
<dbReference type="SUPFAM" id="SSF75420">
    <property type="entry name" value="YhbC-like, N-terminal domain"/>
    <property type="match status" value="1"/>
</dbReference>